<evidence type="ECO:0000313" key="2">
    <source>
        <dbReference type="EMBL" id="KAK5842482.1"/>
    </source>
</evidence>
<keyword evidence="3" id="KW-1185">Reference proteome</keyword>
<feature type="domain" description="Bet v I/Major latex protein" evidence="1">
    <location>
        <begin position="3"/>
        <end position="56"/>
    </location>
</feature>
<dbReference type="EMBL" id="JARKNE010000002">
    <property type="protein sequence ID" value="KAK5842482.1"/>
    <property type="molecule type" value="Genomic_DNA"/>
</dbReference>
<dbReference type="Gene3D" id="3.30.530.20">
    <property type="match status" value="1"/>
</dbReference>
<reference evidence="2 3" key="1">
    <citation type="submission" date="2023-03" db="EMBL/GenBank/DDBJ databases">
        <title>WGS of Gossypium arboreum.</title>
        <authorList>
            <person name="Yu D."/>
        </authorList>
    </citation>
    <scope>NUCLEOTIDE SEQUENCE [LARGE SCALE GENOMIC DNA]</scope>
    <source>
        <tissue evidence="2">Leaf</tissue>
    </source>
</reference>
<protein>
    <recommendedName>
        <fullName evidence="1">Bet v I/Major latex protein domain-containing protein</fullName>
    </recommendedName>
</protein>
<comment type="caution">
    <text evidence="2">The sequence shown here is derived from an EMBL/GenBank/DDBJ whole genome shotgun (WGS) entry which is preliminary data.</text>
</comment>
<sequence>MSSLTGTLEADVKIDASAEIFYGVICSSRRQLLSICPNVILAYDLLDGVWGSLGSII</sequence>
<evidence type="ECO:0000259" key="1">
    <source>
        <dbReference type="Pfam" id="PF00407"/>
    </source>
</evidence>
<organism evidence="2 3">
    <name type="scientific">Gossypium arboreum</name>
    <name type="common">Tree cotton</name>
    <name type="synonym">Gossypium nanking</name>
    <dbReference type="NCBI Taxonomy" id="29729"/>
    <lineage>
        <taxon>Eukaryota</taxon>
        <taxon>Viridiplantae</taxon>
        <taxon>Streptophyta</taxon>
        <taxon>Embryophyta</taxon>
        <taxon>Tracheophyta</taxon>
        <taxon>Spermatophyta</taxon>
        <taxon>Magnoliopsida</taxon>
        <taxon>eudicotyledons</taxon>
        <taxon>Gunneridae</taxon>
        <taxon>Pentapetalae</taxon>
        <taxon>rosids</taxon>
        <taxon>malvids</taxon>
        <taxon>Malvales</taxon>
        <taxon>Malvaceae</taxon>
        <taxon>Malvoideae</taxon>
        <taxon>Gossypium</taxon>
    </lineage>
</organism>
<dbReference type="InterPro" id="IPR000916">
    <property type="entry name" value="Bet_v_I/MLP"/>
</dbReference>
<dbReference type="InterPro" id="IPR023393">
    <property type="entry name" value="START-like_dom_sf"/>
</dbReference>
<proteinExistence type="predicted"/>
<gene>
    <name evidence="2" type="ORF">PVK06_004846</name>
</gene>
<dbReference type="Proteomes" id="UP001358586">
    <property type="component" value="Chromosome 2"/>
</dbReference>
<dbReference type="Pfam" id="PF00407">
    <property type="entry name" value="Bet_v_1"/>
    <property type="match status" value="1"/>
</dbReference>
<accession>A0ABR0QUC1</accession>
<name>A0ABR0QUC1_GOSAR</name>
<evidence type="ECO:0000313" key="3">
    <source>
        <dbReference type="Proteomes" id="UP001358586"/>
    </source>
</evidence>